<dbReference type="FunCoup" id="B9S952">
    <property type="interactions" value="416"/>
</dbReference>
<name>B9S952_RICCO</name>
<dbReference type="GO" id="GO:0010113">
    <property type="term" value="P:negative regulation of systemic acquired resistance"/>
    <property type="evidence" value="ECO:0000318"/>
    <property type="project" value="GO_Central"/>
</dbReference>
<evidence type="ECO:0000313" key="2">
    <source>
        <dbReference type="Proteomes" id="UP000008311"/>
    </source>
</evidence>
<dbReference type="eggNOG" id="ENOG502RBSJ">
    <property type="taxonomic scope" value="Eukaryota"/>
</dbReference>
<dbReference type="InParanoid" id="B9S952"/>
<gene>
    <name evidence="1" type="ORF">RCOM_1012850</name>
</gene>
<dbReference type="GO" id="GO:0006974">
    <property type="term" value="P:DNA damage response"/>
    <property type="evidence" value="ECO:0007669"/>
    <property type="project" value="InterPro"/>
</dbReference>
<keyword evidence="2" id="KW-1185">Reference proteome</keyword>
<dbReference type="Proteomes" id="UP000008311">
    <property type="component" value="Unassembled WGS sequence"/>
</dbReference>
<dbReference type="GO" id="GO:0005634">
    <property type="term" value="C:nucleus"/>
    <property type="evidence" value="ECO:0000318"/>
    <property type="project" value="GO_Central"/>
</dbReference>
<dbReference type="GO" id="GO:0030915">
    <property type="term" value="C:Smc5-Smc6 complex"/>
    <property type="evidence" value="ECO:0007669"/>
    <property type="project" value="InterPro"/>
</dbReference>
<organism evidence="1 2">
    <name type="scientific">Ricinus communis</name>
    <name type="common">Castor bean</name>
    <dbReference type="NCBI Taxonomy" id="3988"/>
    <lineage>
        <taxon>Eukaryota</taxon>
        <taxon>Viridiplantae</taxon>
        <taxon>Streptophyta</taxon>
        <taxon>Embryophyta</taxon>
        <taxon>Tracheophyta</taxon>
        <taxon>Spermatophyta</taxon>
        <taxon>Magnoliopsida</taxon>
        <taxon>eudicotyledons</taxon>
        <taxon>Gunneridae</taxon>
        <taxon>Pentapetalae</taxon>
        <taxon>rosids</taxon>
        <taxon>fabids</taxon>
        <taxon>Malpighiales</taxon>
        <taxon>Euphorbiaceae</taxon>
        <taxon>Acalyphoideae</taxon>
        <taxon>Acalypheae</taxon>
        <taxon>Ricinus</taxon>
    </lineage>
</organism>
<evidence type="ECO:0008006" key="3">
    <source>
        <dbReference type="Google" id="ProtNLM"/>
    </source>
</evidence>
<proteinExistence type="predicted"/>
<dbReference type="PANTHER" id="PTHR37243:SF2">
    <property type="entry name" value="NEGATIVE REGULATOR OF SYSTEMIC ACQUIRED RESISTANCE SNI1"/>
    <property type="match status" value="1"/>
</dbReference>
<dbReference type="InterPro" id="IPR034561">
    <property type="entry name" value="SNI1"/>
</dbReference>
<dbReference type="GO" id="GO:0045892">
    <property type="term" value="P:negative regulation of DNA-templated transcription"/>
    <property type="evidence" value="ECO:0000318"/>
    <property type="project" value="GO_Central"/>
</dbReference>
<dbReference type="AlphaFoldDB" id="B9S952"/>
<dbReference type="GO" id="GO:0000976">
    <property type="term" value="F:transcription cis-regulatory region binding"/>
    <property type="evidence" value="ECO:0000318"/>
    <property type="project" value="GO_Central"/>
</dbReference>
<evidence type="ECO:0000313" key="1">
    <source>
        <dbReference type="EMBL" id="EEF39821.1"/>
    </source>
</evidence>
<dbReference type="STRING" id="3988.B9S952"/>
<sequence>METSSSSNRARGVIEANVLAIIETTDSKDSQDANDDRIAFLQAVRAATFDQVNEAPPTNKMREAVFQIFRIGKSLELIMESYTLLNELDKRFPRVYLSDRGALSTDLVVVEEAWSPFVFSLDVTFSEREASGKSSGRPFDSLAFHTLIQDLAELVNETNLGKLELKSLGKMLLFQYLINVLEGDFIPRNNAYAETMNWTLVRESFLSILLSSRRINYKTIMKDSLSIICGLSQVSAEFVNNMESSDNCLEKPSQNGNAAVALALPEVGRSTCTAVRKLLIMIMELDVSKKKADAQGCTNRADGVRIPLVEIILDEITYDSDMLTQFLQIFNEPKWKMEIILLYFSKYIAKPSFRTRRSNSPAEDDGTLIGVLKCFSNVTSTKSITKKISKDVVQMLLAHAFQAHLSLLLPYQESGCISAPKDKEGSNSLVEICENVISAFSSLKKTYELVTRQPSSKHKHPHILGSISMTLASFLHAAGTCILWHHEIACSCAGDAENILLLHYLTKNIEAAINSEPYDLELEHGDFAYWKRSIVYRSNYSLNEVIGVCRKSEF</sequence>
<reference evidence="2" key="1">
    <citation type="journal article" date="2010" name="Nat. Biotechnol.">
        <title>Draft genome sequence of the oilseed species Ricinus communis.</title>
        <authorList>
            <person name="Chan A.P."/>
            <person name="Crabtree J."/>
            <person name="Zhao Q."/>
            <person name="Lorenzi H."/>
            <person name="Orvis J."/>
            <person name="Puiu D."/>
            <person name="Melake-Berhan A."/>
            <person name="Jones K.M."/>
            <person name="Redman J."/>
            <person name="Chen G."/>
            <person name="Cahoon E.B."/>
            <person name="Gedil M."/>
            <person name="Stanke M."/>
            <person name="Haas B.J."/>
            <person name="Wortman J.R."/>
            <person name="Fraser-Liggett C.M."/>
            <person name="Ravel J."/>
            <person name="Rabinowicz P.D."/>
        </authorList>
    </citation>
    <scope>NUCLEOTIDE SEQUENCE [LARGE SCALE GENOMIC DNA]</scope>
    <source>
        <strain evidence="2">cv. Hale</strain>
    </source>
</reference>
<dbReference type="PANTHER" id="PTHR37243">
    <property type="entry name" value="NEGATIVE REGULATOR OF SYSTEMIC ACQUIRED RESISTANCE SNI1"/>
    <property type="match status" value="1"/>
</dbReference>
<accession>B9S952</accession>
<protein>
    <recommendedName>
        <fullName evidence="3">Negative regulator of systemic acquired resistance SNI1</fullName>
    </recommendedName>
</protein>
<dbReference type="EMBL" id="EQ973895">
    <property type="protein sequence ID" value="EEF39821.1"/>
    <property type="molecule type" value="Genomic_DNA"/>
</dbReference>